<dbReference type="InterPro" id="IPR013094">
    <property type="entry name" value="AB_hydrolase_3"/>
</dbReference>
<comment type="similarity">
    <text evidence="1">Belongs to the 'GDXG' lipolytic enzyme family.</text>
</comment>
<dbReference type="PANTHER" id="PTHR48081:SF17">
    <property type="entry name" value="ALPHA_BETA HYDROLASE FOLD-3 DOMAIN-CONTAINING PROTEIN"/>
    <property type="match status" value="1"/>
</dbReference>
<dbReference type="PANTHER" id="PTHR48081">
    <property type="entry name" value="AB HYDROLASE SUPERFAMILY PROTEIN C4A8.06C"/>
    <property type="match status" value="1"/>
</dbReference>
<protein>
    <submittedName>
        <fullName evidence="6">Related to acetyl-hydrolase</fullName>
    </submittedName>
</protein>
<dbReference type="InterPro" id="IPR029058">
    <property type="entry name" value="AB_hydrolase_fold"/>
</dbReference>
<dbReference type="OrthoDB" id="2152029at2759"/>
<organism evidence="6 7">
    <name type="scientific">Phialocephala subalpina</name>
    <dbReference type="NCBI Taxonomy" id="576137"/>
    <lineage>
        <taxon>Eukaryota</taxon>
        <taxon>Fungi</taxon>
        <taxon>Dikarya</taxon>
        <taxon>Ascomycota</taxon>
        <taxon>Pezizomycotina</taxon>
        <taxon>Leotiomycetes</taxon>
        <taxon>Helotiales</taxon>
        <taxon>Mollisiaceae</taxon>
        <taxon>Phialocephala</taxon>
        <taxon>Phialocephala fortinii species complex</taxon>
    </lineage>
</organism>
<evidence type="ECO:0000256" key="4">
    <source>
        <dbReference type="SAM" id="Phobius"/>
    </source>
</evidence>
<dbReference type="EMBL" id="FJOG01000071">
    <property type="protein sequence ID" value="CZR69449.1"/>
    <property type="molecule type" value="Genomic_DNA"/>
</dbReference>
<evidence type="ECO:0000313" key="6">
    <source>
        <dbReference type="EMBL" id="CZR69449.1"/>
    </source>
</evidence>
<feature type="active site" evidence="3">
    <location>
        <position position="204"/>
    </location>
</feature>
<proteinExistence type="inferred from homology"/>
<keyword evidence="2 6" id="KW-0378">Hydrolase</keyword>
<dbReference type="InterPro" id="IPR050300">
    <property type="entry name" value="GDXG_lipolytic_enzyme"/>
</dbReference>
<keyword evidence="4" id="KW-0812">Transmembrane</keyword>
<evidence type="ECO:0000256" key="2">
    <source>
        <dbReference type="ARBA" id="ARBA00022801"/>
    </source>
</evidence>
<dbReference type="Proteomes" id="UP000184330">
    <property type="component" value="Unassembled WGS sequence"/>
</dbReference>
<gene>
    <name evidence="6" type="ORF">PAC_19349</name>
</gene>
<keyword evidence="7" id="KW-1185">Reference proteome</keyword>
<accession>A0A1L7XWT9</accession>
<name>A0A1L7XWT9_9HELO</name>
<keyword evidence="4" id="KW-0472">Membrane</keyword>
<feature type="domain" description="Alpha/beta hydrolase fold-3" evidence="5">
    <location>
        <begin position="126"/>
        <end position="335"/>
    </location>
</feature>
<evidence type="ECO:0000256" key="3">
    <source>
        <dbReference type="PROSITE-ProRule" id="PRU10038"/>
    </source>
</evidence>
<dbReference type="PROSITE" id="PS01174">
    <property type="entry name" value="LIPASE_GDXG_SER"/>
    <property type="match status" value="1"/>
</dbReference>
<dbReference type="SUPFAM" id="SSF53474">
    <property type="entry name" value="alpha/beta-Hydrolases"/>
    <property type="match status" value="1"/>
</dbReference>
<evidence type="ECO:0000256" key="1">
    <source>
        <dbReference type="ARBA" id="ARBA00010515"/>
    </source>
</evidence>
<evidence type="ECO:0000313" key="7">
    <source>
        <dbReference type="Proteomes" id="UP000184330"/>
    </source>
</evidence>
<keyword evidence="4" id="KW-1133">Transmembrane helix</keyword>
<sequence length="359" mass="39551">MPSFLTRQPGKGILVTLFFVTLPPRLVLMALYLLPKPLRQHPKYTFHQAVGIALFKMLWNFASQIEWAPPKSLEPGKDKTFLAIDSAKGCLYRDVLDDPIIRPARVGAIWYPKTYDPTTDKDKSVVLHFHGGAYVLGGCRPMEGGEGPALLANHISGLVFAAQYRLASYPNSRFPAALQDAVTSYNYLVELGIPASQIILSGDSSGGNLAITLLRYIEDQKGLLPKPRACFLWSPWVDLAIGPVATASHHNYKFDYIPALLVEWGERAYKPDSMEATHPYISPHNNAFSTSVPILLHTGTLEALHDSHIAFVNQMKIPGNKIVLVETVGAPHDIFAAGQITGFMKEAEAAMDDANEFLK</sequence>
<dbReference type="STRING" id="576137.A0A1L7XWT9"/>
<dbReference type="GO" id="GO:0016787">
    <property type="term" value="F:hydrolase activity"/>
    <property type="evidence" value="ECO:0007669"/>
    <property type="project" value="UniProtKB-KW"/>
</dbReference>
<dbReference type="AlphaFoldDB" id="A0A1L7XWT9"/>
<dbReference type="InterPro" id="IPR033140">
    <property type="entry name" value="Lipase_GDXG_put_SER_AS"/>
</dbReference>
<reference evidence="6 7" key="1">
    <citation type="submission" date="2016-03" db="EMBL/GenBank/DDBJ databases">
        <authorList>
            <person name="Ploux O."/>
        </authorList>
    </citation>
    <scope>NUCLEOTIDE SEQUENCE [LARGE SCALE GENOMIC DNA]</scope>
    <source>
        <strain evidence="6 7">UAMH 11012</strain>
    </source>
</reference>
<dbReference type="Gene3D" id="3.40.50.1820">
    <property type="entry name" value="alpha/beta hydrolase"/>
    <property type="match status" value="1"/>
</dbReference>
<dbReference type="Pfam" id="PF07859">
    <property type="entry name" value="Abhydrolase_3"/>
    <property type="match status" value="1"/>
</dbReference>
<feature type="transmembrane region" description="Helical" evidence="4">
    <location>
        <begin position="12"/>
        <end position="34"/>
    </location>
</feature>
<evidence type="ECO:0000259" key="5">
    <source>
        <dbReference type="Pfam" id="PF07859"/>
    </source>
</evidence>